<dbReference type="InterPro" id="IPR035943">
    <property type="entry name" value="XisI-like_sf"/>
</dbReference>
<gene>
    <name evidence="1" type="ORF">PL9214290774</name>
</gene>
<protein>
    <submittedName>
        <fullName evidence="1">XisI protein-like protein</fullName>
    </submittedName>
</protein>
<dbReference type="AlphaFoldDB" id="A0A1J1LF27"/>
<name>A0A1J1LF27_9CYAN</name>
<dbReference type="RefSeq" id="WP_072718087.1">
    <property type="nucleotide sequence ID" value="NZ_LN889782.1"/>
</dbReference>
<evidence type="ECO:0000313" key="2">
    <source>
        <dbReference type="Proteomes" id="UP000184315"/>
    </source>
</evidence>
<dbReference type="Pfam" id="PF08869">
    <property type="entry name" value="XisI"/>
    <property type="match status" value="1"/>
</dbReference>
<organism evidence="1 2">
    <name type="scientific">Planktothrix tepida PCC 9214</name>
    <dbReference type="NCBI Taxonomy" id="671072"/>
    <lineage>
        <taxon>Bacteria</taxon>
        <taxon>Bacillati</taxon>
        <taxon>Cyanobacteriota</taxon>
        <taxon>Cyanophyceae</taxon>
        <taxon>Oscillatoriophycideae</taxon>
        <taxon>Oscillatoriales</taxon>
        <taxon>Microcoleaceae</taxon>
        <taxon>Planktothrix</taxon>
    </lineage>
</organism>
<dbReference type="EMBL" id="CZDF01000132">
    <property type="protein sequence ID" value="CUR31183.1"/>
    <property type="molecule type" value="Genomic_DNA"/>
</dbReference>
<proteinExistence type="predicted"/>
<dbReference type="Proteomes" id="UP000184315">
    <property type="component" value="Unassembled WGS sequence"/>
</dbReference>
<dbReference type="InterPro" id="IPR014968">
    <property type="entry name" value="XisI"/>
</dbReference>
<dbReference type="Gene3D" id="3.30.310.110">
    <property type="entry name" value="XisI-like"/>
    <property type="match status" value="1"/>
</dbReference>
<dbReference type="CDD" id="cd16382">
    <property type="entry name" value="XisI-like"/>
    <property type="match status" value="1"/>
</dbReference>
<dbReference type="OrthoDB" id="467081at2"/>
<accession>A0A1J1LF27</accession>
<dbReference type="STRING" id="671072.PL9214290774"/>
<dbReference type="SUPFAM" id="SSF143847">
    <property type="entry name" value="XisI-like"/>
    <property type="match status" value="1"/>
</dbReference>
<sequence>MDSLVQYREIIQAKLKEYTEIPYAYGDLQCRLIVSEDRNNFLLITLGWEDDVQIHGCLVHIEVIGDKIWIHRDGLEDGIANELVKAGIPKTKIVLGFHPPNIRPYTEFAVN</sequence>
<keyword evidence="2" id="KW-1185">Reference proteome</keyword>
<evidence type="ECO:0000313" key="1">
    <source>
        <dbReference type="EMBL" id="CUR31183.1"/>
    </source>
</evidence>
<reference evidence="2" key="1">
    <citation type="submission" date="2015-10" db="EMBL/GenBank/DDBJ databases">
        <authorList>
            <person name="Regsiter A."/>
            <person name="william w."/>
        </authorList>
    </citation>
    <scope>NUCLEOTIDE SEQUENCE [LARGE SCALE GENOMIC DNA]</scope>
</reference>